<dbReference type="EMBL" id="CP144913">
    <property type="protein sequence ID" value="WXB77117.1"/>
    <property type="molecule type" value="Genomic_DNA"/>
</dbReference>
<reference evidence="3 4" key="1">
    <citation type="submission" date="2024-02" db="EMBL/GenBank/DDBJ databases">
        <title>Janibacter sp. nov., isolated from gut of marine sandworm.</title>
        <authorList>
            <person name="Kim B."/>
            <person name="Jun M.O."/>
            <person name="Shin N.-R."/>
        </authorList>
    </citation>
    <scope>NUCLEOTIDE SEQUENCE [LARGE SCALE GENOMIC DNA]</scope>
    <source>
        <strain evidence="3 4">A1S7</strain>
    </source>
</reference>
<protein>
    <submittedName>
        <fullName evidence="3">Flavin reductase family protein</fullName>
    </submittedName>
</protein>
<keyword evidence="4" id="KW-1185">Reference proteome</keyword>
<dbReference type="Pfam" id="PF01613">
    <property type="entry name" value="Flavin_Reduct"/>
    <property type="match status" value="1"/>
</dbReference>
<dbReference type="InterPro" id="IPR012349">
    <property type="entry name" value="Split_barrel_FMN-bd"/>
</dbReference>
<dbReference type="PANTHER" id="PTHR30466:SF1">
    <property type="entry name" value="FMN REDUCTASE (NADH) RUTF"/>
    <property type="match status" value="1"/>
</dbReference>
<name>A0ABZ2MJ52_9MICO</name>
<dbReference type="Proteomes" id="UP001382727">
    <property type="component" value="Chromosome"/>
</dbReference>
<evidence type="ECO:0000313" key="3">
    <source>
        <dbReference type="EMBL" id="WXB77117.1"/>
    </source>
</evidence>
<evidence type="ECO:0000259" key="2">
    <source>
        <dbReference type="SMART" id="SM00903"/>
    </source>
</evidence>
<proteinExistence type="predicted"/>
<gene>
    <name evidence="3" type="ORF">V1351_03375</name>
</gene>
<dbReference type="Gene3D" id="2.30.110.10">
    <property type="entry name" value="Electron Transport, Fmn-binding Protein, Chain A"/>
    <property type="match status" value="1"/>
</dbReference>
<feature type="domain" description="Flavin reductase like" evidence="2">
    <location>
        <begin position="14"/>
        <end position="161"/>
    </location>
</feature>
<dbReference type="RefSeq" id="WP_338750708.1">
    <property type="nucleotide sequence ID" value="NZ_CP144913.1"/>
</dbReference>
<organism evidence="3 4">
    <name type="scientific">Janibacter alittae</name>
    <dbReference type="NCBI Taxonomy" id="3115209"/>
    <lineage>
        <taxon>Bacteria</taxon>
        <taxon>Bacillati</taxon>
        <taxon>Actinomycetota</taxon>
        <taxon>Actinomycetes</taxon>
        <taxon>Micrococcales</taxon>
        <taxon>Intrasporangiaceae</taxon>
        <taxon>Janibacter</taxon>
    </lineage>
</organism>
<dbReference type="SUPFAM" id="SSF50475">
    <property type="entry name" value="FMN-binding split barrel"/>
    <property type="match status" value="1"/>
</dbReference>
<dbReference type="InterPro" id="IPR002563">
    <property type="entry name" value="Flavin_Rdtase-like_dom"/>
</dbReference>
<evidence type="ECO:0000313" key="4">
    <source>
        <dbReference type="Proteomes" id="UP001382727"/>
    </source>
</evidence>
<evidence type="ECO:0000256" key="1">
    <source>
        <dbReference type="ARBA" id="ARBA00023002"/>
    </source>
</evidence>
<keyword evidence="1" id="KW-0560">Oxidoreductase</keyword>
<accession>A0ABZ2MJ52</accession>
<dbReference type="PANTHER" id="PTHR30466">
    <property type="entry name" value="FLAVIN REDUCTASE"/>
    <property type="match status" value="1"/>
</dbReference>
<dbReference type="SMART" id="SM00903">
    <property type="entry name" value="Flavin_Reduct"/>
    <property type="match status" value="1"/>
</dbReference>
<sequence length="163" mass="17533">MSSRLEDTSLRFAMGHFATGITIVTTLEDGHDHAMTANSITSVSLEPPLVLVSVRNDSGWLAAVESSGVWGVSLLPESGRPAASWLSTGGRPLYGQLAQIPHHRGDLGVALVDDSLATLECRTYSAHEAGDHTLVVGEVVASRADARRDDPLIYYRSRYTSTR</sequence>
<dbReference type="InterPro" id="IPR050268">
    <property type="entry name" value="NADH-dep_flavin_reductase"/>
</dbReference>